<comment type="pathway">
    <text evidence="3">Sphingolipid metabolism.</text>
</comment>
<dbReference type="Pfam" id="PF13506">
    <property type="entry name" value="Glyco_transf_21"/>
    <property type="match status" value="1"/>
</dbReference>
<dbReference type="GO" id="GO:0008120">
    <property type="term" value="F:ceramide glucosyltransferase activity"/>
    <property type="evidence" value="ECO:0007669"/>
    <property type="project" value="TreeGrafter"/>
</dbReference>
<dbReference type="GO" id="GO:0006679">
    <property type="term" value="P:glucosylceramide biosynthetic process"/>
    <property type="evidence" value="ECO:0007669"/>
    <property type="project" value="TreeGrafter"/>
</dbReference>
<comment type="subcellular location">
    <subcellularLocation>
        <location evidence="1">Membrane</location>
        <topology evidence="1">Multi-pass membrane protein</topology>
    </subcellularLocation>
</comment>
<evidence type="ECO:0000313" key="10">
    <source>
        <dbReference type="EMBL" id="OBZ93782.1"/>
    </source>
</evidence>
<dbReference type="PANTHER" id="PTHR12726">
    <property type="entry name" value="CERAMIDE GLUCOSYLTRANSFERASE"/>
    <property type="match status" value="1"/>
</dbReference>
<evidence type="ECO:0000256" key="7">
    <source>
        <dbReference type="ARBA" id="ARBA00022989"/>
    </source>
</evidence>
<proteinExistence type="predicted"/>
<keyword evidence="4" id="KW-0328">Glycosyltransferase</keyword>
<comment type="pathway">
    <text evidence="2">Lipid metabolism; sphingolipid metabolism.</text>
</comment>
<sequence length="379" mass="41366">MIITFAAAAAILVLVNLLSIIIAGWRMAPSGKPAPSVRQRPPVSIVVPARGIEAFTTETLARAFSLDWPGYELIFCVASPRDPVVAAIRRAMAAHPGIPTRILTGDDRISANPKLNNCVKGWKAARHDWVILADSNVLMPKDYVAHLMAGWHRNTGLVCSTPIGARPDGFWAEVECMFLNTQQARWQYAGEALGFGFAQGKSMLWFKPLLDDNGGIEALAAEIAEDAAATKLVNRLGYKVHLVSSPFDQPLGRRSRHDVWSRQARWARLRRVTFPLFFTPEILLGALPPLLLAVTAALLAGVNAPATAFAVTAAIYLPELALGLAKGWRVSLLSLPAILVRDVMLPLVWIRSWGNGAFVWRGNAMTIDKNACELEEVVQ</sequence>
<keyword evidence="7 9" id="KW-1133">Transmembrane helix</keyword>
<dbReference type="OrthoDB" id="9814255at2"/>
<evidence type="ECO:0000256" key="6">
    <source>
        <dbReference type="ARBA" id="ARBA00022692"/>
    </source>
</evidence>
<dbReference type="AlphaFoldDB" id="A0A1C7NXQ9"/>
<dbReference type="Proteomes" id="UP000093111">
    <property type="component" value="Unassembled WGS sequence"/>
</dbReference>
<dbReference type="PANTHER" id="PTHR12726:SF0">
    <property type="entry name" value="CERAMIDE GLUCOSYLTRANSFERASE"/>
    <property type="match status" value="1"/>
</dbReference>
<gene>
    <name evidence="10" type="ORF">ADU59_18935</name>
</gene>
<name>A0A1C7NXQ9_9HYPH</name>
<accession>A0A1C7NXQ9</accession>
<dbReference type="RefSeq" id="WP_068955713.1">
    <property type="nucleotide sequence ID" value="NZ_LGLV01000012.1"/>
</dbReference>
<evidence type="ECO:0000256" key="8">
    <source>
        <dbReference type="ARBA" id="ARBA00023136"/>
    </source>
</evidence>
<keyword evidence="6 9" id="KW-0812">Transmembrane</keyword>
<keyword evidence="11" id="KW-1185">Reference proteome</keyword>
<keyword evidence="8 9" id="KW-0472">Membrane</keyword>
<evidence type="ECO:0000256" key="9">
    <source>
        <dbReference type="SAM" id="Phobius"/>
    </source>
</evidence>
<dbReference type="SUPFAM" id="SSF53448">
    <property type="entry name" value="Nucleotide-diphospho-sugar transferases"/>
    <property type="match status" value="1"/>
</dbReference>
<protein>
    <submittedName>
        <fullName evidence="10">Ceramide glucosyltransferase</fullName>
    </submittedName>
</protein>
<dbReference type="PATRIC" id="fig|1612624.7.peg.5744"/>
<dbReference type="InterPro" id="IPR025993">
    <property type="entry name" value="Ceramide_glucosylTrfase"/>
</dbReference>
<evidence type="ECO:0000313" key="11">
    <source>
        <dbReference type="Proteomes" id="UP000093111"/>
    </source>
</evidence>
<evidence type="ECO:0000256" key="2">
    <source>
        <dbReference type="ARBA" id="ARBA00004760"/>
    </source>
</evidence>
<dbReference type="InterPro" id="IPR029044">
    <property type="entry name" value="Nucleotide-diphossugar_trans"/>
</dbReference>
<evidence type="ECO:0000256" key="3">
    <source>
        <dbReference type="ARBA" id="ARBA00004991"/>
    </source>
</evidence>
<reference evidence="10 11" key="1">
    <citation type="journal article" date="2016" name="Syst. Appl. Microbiol.">
        <title>Pararhizobium polonicum sp. nov. isolated from tumors on stone fruit rootstocks.</title>
        <authorList>
            <person name="Pulawska J."/>
            <person name="Kuzmanovic N."/>
            <person name="Willems A."/>
            <person name="Pothier J.F."/>
        </authorList>
    </citation>
    <scope>NUCLEOTIDE SEQUENCE [LARGE SCALE GENOMIC DNA]</scope>
    <source>
        <strain evidence="10 11">F5.1</strain>
    </source>
</reference>
<evidence type="ECO:0000256" key="5">
    <source>
        <dbReference type="ARBA" id="ARBA00022679"/>
    </source>
</evidence>
<evidence type="ECO:0000256" key="4">
    <source>
        <dbReference type="ARBA" id="ARBA00022676"/>
    </source>
</evidence>
<comment type="caution">
    <text evidence="10">The sequence shown here is derived from an EMBL/GenBank/DDBJ whole genome shotgun (WGS) entry which is preliminary data.</text>
</comment>
<dbReference type="GO" id="GO:0016020">
    <property type="term" value="C:membrane"/>
    <property type="evidence" value="ECO:0007669"/>
    <property type="project" value="UniProtKB-SubCell"/>
</dbReference>
<evidence type="ECO:0000256" key="1">
    <source>
        <dbReference type="ARBA" id="ARBA00004141"/>
    </source>
</evidence>
<dbReference type="Gene3D" id="3.90.550.10">
    <property type="entry name" value="Spore Coat Polysaccharide Biosynthesis Protein SpsA, Chain A"/>
    <property type="match status" value="1"/>
</dbReference>
<organism evidence="10 11">
    <name type="scientific">Pararhizobium polonicum</name>
    <dbReference type="NCBI Taxonomy" id="1612624"/>
    <lineage>
        <taxon>Bacteria</taxon>
        <taxon>Pseudomonadati</taxon>
        <taxon>Pseudomonadota</taxon>
        <taxon>Alphaproteobacteria</taxon>
        <taxon>Hyphomicrobiales</taxon>
        <taxon>Rhizobiaceae</taxon>
        <taxon>Rhizobium/Agrobacterium group</taxon>
        <taxon>Pararhizobium</taxon>
    </lineage>
</organism>
<dbReference type="EMBL" id="LGLV01000012">
    <property type="protein sequence ID" value="OBZ93782.1"/>
    <property type="molecule type" value="Genomic_DNA"/>
</dbReference>
<feature type="transmembrane region" description="Helical" evidence="9">
    <location>
        <begin position="6"/>
        <end position="28"/>
    </location>
</feature>
<keyword evidence="5 10" id="KW-0808">Transferase</keyword>
<dbReference type="STRING" id="1612624.ADU59_18935"/>